<protein>
    <submittedName>
        <fullName evidence="1">Uncharacterized protein</fullName>
    </submittedName>
</protein>
<comment type="caution">
    <text evidence="1">The sequence shown here is derived from an EMBL/GenBank/DDBJ whole genome shotgun (WGS) entry which is preliminary data.</text>
</comment>
<name>A0A5B0P8A5_PUCGR</name>
<gene>
    <name evidence="1" type="ORF">PGT21_019859</name>
</gene>
<evidence type="ECO:0000313" key="2">
    <source>
        <dbReference type="Proteomes" id="UP000324748"/>
    </source>
</evidence>
<accession>A0A5B0P8A5</accession>
<proteinExistence type="predicted"/>
<dbReference type="Proteomes" id="UP000324748">
    <property type="component" value="Unassembled WGS sequence"/>
</dbReference>
<sequence>MNRSANSAILAAGSTTISRMASCFNRAAVRCEWIHSNLDGTILEGSCIISPTYAVLLTRRVPKAMQHSPPFSLYLTIHT</sequence>
<dbReference type="AlphaFoldDB" id="A0A5B0P8A5"/>
<evidence type="ECO:0000313" key="1">
    <source>
        <dbReference type="EMBL" id="KAA1097787.1"/>
    </source>
</evidence>
<reference evidence="1 2" key="1">
    <citation type="submission" date="2019-05" db="EMBL/GenBank/DDBJ databases">
        <title>Emergence of the Ug99 lineage of the wheat stem rust pathogen through somatic hybridization.</title>
        <authorList>
            <person name="Li F."/>
            <person name="Upadhyaya N.M."/>
            <person name="Sperschneider J."/>
            <person name="Matny O."/>
            <person name="Nguyen-Phuc H."/>
            <person name="Mago R."/>
            <person name="Raley C."/>
            <person name="Miller M.E."/>
            <person name="Silverstein K.A.T."/>
            <person name="Henningsen E."/>
            <person name="Hirsch C.D."/>
            <person name="Visser B."/>
            <person name="Pretorius Z.A."/>
            <person name="Steffenson B.J."/>
            <person name="Schwessinger B."/>
            <person name="Dodds P.N."/>
            <person name="Figueroa M."/>
        </authorList>
    </citation>
    <scope>NUCLEOTIDE SEQUENCE [LARGE SCALE GENOMIC DNA]</scope>
    <source>
        <strain evidence="1">21-0</strain>
    </source>
</reference>
<dbReference type="EMBL" id="VSWC01000066">
    <property type="protein sequence ID" value="KAA1097787.1"/>
    <property type="molecule type" value="Genomic_DNA"/>
</dbReference>
<organism evidence="1 2">
    <name type="scientific">Puccinia graminis f. sp. tritici</name>
    <dbReference type="NCBI Taxonomy" id="56615"/>
    <lineage>
        <taxon>Eukaryota</taxon>
        <taxon>Fungi</taxon>
        <taxon>Dikarya</taxon>
        <taxon>Basidiomycota</taxon>
        <taxon>Pucciniomycotina</taxon>
        <taxon>Pucciniomycetes</taxon>
        <taxon>Pucciniales</taxon>
        <taxon>Pucciniaceae</taxon>
        <taxon>Puccinia</taxon>
    </lineage>
</organism>
<keyword evidence="2" id="KW-1185">Reference proteome</keyword>